<dbReference type="PROSITE" id="PS51257">
    <property type="entry name" value="PROKAR_LIPOPROTEIN"/>
    <property type="match status" value="1"/>
</dbReference>
<dbReference type="AlphaFoldDB" id="A0AAW5UXF7"/>
<gene>
    <name evidence="2" type="ORF">ONS98_14035</name>
</gene>
<proteinExistence type="predicted"/>
<accession>A0AAW5UXF7</accession>
<dbReference type="RefSeq" id="WP_264911924.1">
    <property type="nucleotide sequence ID" value="NZ_JAPDUL010000002.1"/>
</dbReference>
<dbReference type="Proteomes" id="UP001209476">
    <property type="component" value="Unassembled WGS sequence"/>
</dbReference>
<organism evidence="2 3">
    <name type="scientific">Segatella copri</name>
    <dbReference type="NCBI Taxonomy" id="165179"/>
    <lineage>
        <taxon>Bacteria</taxon>
        <taxon>Pseudomonadati</taxon>
        <taxon>Bacteroidota</taxon>
        <taxon>Bacteroidia</taxon>
        <taxon>Bacteroidales</taxon>
        <taxon>Prevotellaceae</taxon>
        <taxon>Segatella</taxon>
    </lineage>
</organism>
<dbReference type="InterPro" id="IPR025112">
    <property type="entry name" value="PCMD"/>
</dbReference>
<reference evidence="2" key="1">
    <citation type="submission" date="2022-11" db="EMBL/GenBank/DDBJ databases">
        <title>Genomic repertoires linked with pathogenic potency of arthritogenic Prevotella copri isolated from the gut of rheumatoid arthritis patients.</title>
        <authorList>
            <person name="Nii T."/>
            <person name="Maeda Y."/>
            <person name="Motooka D."/>
            <person name="Naito M."/>
            <person name="Matsumoto Y."/>
            <person name="Ogawa T."/>
            <person name="Oguro-Igashira E."/>
            <person name="Kishikawa T."/>
            <person name="Yamashita M."/>
            <person name="Koizumi S."/>
            <person name="Kurakawa T."/>
            <person name="Okumura R."/>
            <person name="Kayama H."/>
            <person name="Murakami M."/>
            <person name="Sakaguchi T."/>
            <person name="Das B."/>
            <person name="Nakamura S."/>
            <person name="Okada Y."/>
            <person name="Kumanogoh A."/>
            <person name="Takeda K."/>
        </authorList>
    </citation>
    <scope>NUCLEOTIDE SEQUENCE</scope>
    <source>
        <strain evidence="2">RA-N001-16</strain>
    </source>
</reference>
<dbReference type="EMBL" id="JAPDUM010000002">
    <property type="protein sequence ID" value="MCW4166305.1"/>
    <property type="molecule type" value="Genomic_DNA"/>
</dbReference>
<feature type="domain" description="Putative carbohydrate metabolism" evidence="1">
    <location>
        <begin position="138"/>
        <end position="381"/>
    </location>
</feature>
<dbReference type="Gene3D" id="2.60.120.890">
    <property type="entry name" value="BT2081, beta-jelly-roll domain"/>
    <property type="match status" value="1"/>
</dbReference>
<sequence length="386" mass="43152">MKQSRFIVAALSMSCITTLSSCFKEEPLNAECDIEQAFIPNSGNWEECFLKATDTLQNVMPTENEICFLVKKGTDLSHFAPKFQITPGATLSPANGSVQDFTNGQVTYTVTSEDGNWKRQYRVGFIFPPVVYEVMKYDFENYFLNENKPVHKYYVWSDKNDDGTLANNWATGNPGFFMSRSSAKPDQYPTVPVEQGYDGACVKLTTSDTGQFGATAKMPIAAGNLFIGKFDAGQALKDAMKTTQFGVPVSFKPTKFSGYYRYKRGDVFTDRQKKVVEGKKDYGTIYAVFYDNHDTDGNSIVLYGDNVQTSPQVVALAKVPDIDDTPEWTHFDLDFVYKKEVDAQKLRNMGYSMAIVCSSSVEGASFMGAIGSTLWVDQFRITCEKE</sequence>
<evidence type="ECO:0000313" key="3">
    <source>
        <dbReference type="Proteomes" id="UP001209476"/>
    </source>
</evidence>
<dbReference type="InterPro" id="IPR038653">
    <property type="entry name" value="Put_CMD_sf"/>
</dbReference>
<evidence type="ECO:0000313" key="2">
    <source>
        <dbReference type="EMBL" id="MCW4166305.1"/>
    </source>
</evidence>
<evidence type="ECO:0000259" key="1">
    <source>
        <dbReference type="Pfam" id="PF13201"/>
    </source>
</evidence>
<name>A0AAW5UXF7_9BACT</name>
<protein>
    <submittedName>
        <fullName evidence="2">PCMD domain-containing protein</fullName>
    </submittedName>
</protein>
<dbReference type="Pfam" id="PF13201">
    <property type="entry name" value="PCMD"/>
    <property type="match status" value="1"/>
</dbReference>
<dbReference type="Gene3D" id="2.60.40.2340">
    <property type="match status" value="1"/>
</dbReference>
<comment type="caution">
    <text evidence="2">The sequence shown here is derived from an EMBL/GenBank/DDBJ whole genome shotgun (WGS) entry which is preliminary data.</text>
</comment>